<evidence type="ECO:0000259" key="9">
    <source>
        <dbReference type="PROSITE" id="PS01124"/>
    </source>
</evidence>
<evidence type="ECO:0000256" key="6">
    <source>
        <dbReference type="ARBA" id="ARBA00023125"/>
    </source>
</evidence>
<dbReference type="PROSITE" id="PS50110">
    <property type="entry name" value="RESPONSE_REGULATORY"/>
    <property type="match status" value="1"/>
</dbReference>
<dbReference type="InterPro" id="IPR001789">
    <property type="entry name" value="Sig_transdc_resp-reg_receiver"/>
</dbReference>
<gene>
    <name evidence="11" type="ORF">EJP82_24980</name>
</gene>
<protein>
    <submittedName>
        <fullName evidence="11">Response regulator</fullName>
    </submittedName>
</protein>
<dbReference type="Proteomes" id="UP000279446">
    <property type="component" value="Unassembled WGS sequence"/>
</dbReference>
<keyword evidence="3 8" id="KW-0597">Phosphoprotein</keyword>
<evidence type="ECO:0000256" key="5">
    <source>
        <dbReference type="ARBA" id="ARBA00023015"/>
    </source>
</evidence>
<dbReference type="SUPFAM" id="SSF52172">
    <property type="entry name" value="CheY-like"/>
    <property type="match status" value="1"/>
</dbReference>
<dbReference type="GO" id="GO:0005737">
    <property type="term" value="C:cytoplasm"/>
    <property type="evidence" value="ECO:0007669"/>
    <property type="project" value="UniProtKB-SubCell"/>
</dbReference>
<dbReference type="SMART" id="SM00342">
    <property type="entry name" value="HTH_ARAC"/>
    <property type="match status" value="1"/>
</dbReference>
<evidence type="ECO:0000313" key="12">
    <source>
        <dbReference type="Proteomes" id="UP000279446"/>
    </source>
</evidence>
<evidence type="ECO:0000256" key="1">
    <source>
        <dbReference type="ARBA" id="ARBA00004496"/>
    </source>
</evidence>
<keyword evidence="12" id="KW-1185">Reference proteome</keyword>
<dbReference type="InterPro" id="IPR009057">
    <property type="entry name" value="Homeodomain-like_sf"/>
</dbReference>
<name>A0A433XZ99_9BACL</name>
<dbReference type="Gene3D" id="1.10.10.60">
    <property type="entry name" value="Homeodomain-like"/>
    <property type="match status" value="2"/>
</dbReference>
<dbReference type="SMART" id="SM00448">
    <property type="entry name" value="REC"/>
    <property type="match status" value="1"/>
</dbReference>
<comment type="caution">
    <text evidence="11">The sequence shown here is derived from an EMBL/GenBank/DDBJ whole genome shotgun (WGS) entry which is preliminary data.</text>
</comment>
<organism evidence="11 12">
    <name type="scientific">Paenibacillus anaericanus</name>
    <dbReference type="NCBI Taxonomy" id="170367"/>
    <lineage>
        <taxon>Bacteria</taxon>
        <taxon>Bacillati</taxon>
        <taxon>Bacillota</taxon>
        <taxon>Bacilli</taxon>
        <taxon>Bacillales</taxon>
        <taxon>Paenibacillaceae</taxon>
        <taxon>Paenibacillus</taxon>
    </lineage>
</organism>
<dbReference type="PANTHER" id="PTHR42713:SF3">
    <property type="entry name" value="TRANSCRIPTIONAL REGULATORY PROTEIN HPTR"/>
    <property type="match status" value="1"/>
</dbReference>
<dbReference type="InterPro" id="IPR051552">
    <property type="entry name" value="HptR"/>
</dbReference>
<proteinExistence type="predicted"/>
<feature type="modified residue" description="4-aspartylphosphate" evidence="8">
    <location>
        <position position="66"/>
    </location>
</feature>
<dbReference type="InterPro" id="IPR018062">
    <property type="entry name" value="HTH_AraC-typ_CS"/>
</dbReference>
<evidence type="ECO:0000256" key="4">
    <source>
        <dbReference type="ARBA" id="ARBA00023012"/>
    </source>
</evidence>
<evidence type="ECO:0000259" key="10">
    <source>
        <dbReference type="PROSITE" id="PS50110"/>
    </source>
</evidence>
<evidence type="ECO:0000256" key="3">
    <source>
        <dbReference type="ARBA" id="ARBA00022553"/>
    </source>
</evidence>
<dbReference type="PANTHER" id="PTHR42713">
    <property type="entry name" value="HISTIDINE KINASE-RELATED"/>
    <property type="match status" value="1"/>
</dbReference>
<keyword evidence="4" id="KW-0902">Two-component regulatory system</keyword>
<feature type="domain" description="Response regulatory" evidence="10">
    <location>
        <begin position="14"/>
        <end position="130"/>
    </location>
</feature>
<dbReference type="Gene3D" id="3.40.50.2300">
    <property type="match status" value="1"/>
</dbReference>
<comment type="subcellular location">
    <subcellularLocation>
        <location evidence="1">Cytoplasm</location>
    </subcellularLocation>
</comment>
<dbReference type="PROSITE" id="PS01124">
    <property type="entry name" value="HTH_ARAC_FAMILY_2"/>
    <property type="match status" value="1"/>
</dbReference>
<dbReference type="GO" id="GO:0000160">
    <property type="term" value="P:phosphorelay signal transduction system"/>
    <property type="evidence" value="ECO:0007669"/>
    <property type="project" value="UniProtKB-KW"/>
</dbReference>
<dbReference type="EMBL" id="RZNY01000036">
    <property type="protein sequence ID" value="RUT40483.1"/>
    <property type="molecule type" value="Genomic_DNA"/>
</dbReference>
<keyword evidence="6" id="KW-0238">DNA-binding</keyword>
<dbReference type="GO" id="GO:0003700">
    <property type="term" value="F:DNA-binding transcription factor activity"/>
    <property type="evidence" value="ECO:0007669"/>
    <property type="project" value="InterPro"/>
</dbReference>
<dbReference type="InterPro" id="IPR018060">
    <property type="entry name" value="HTH_AraC"/>
</dbReference>
<sequence>MWKVKQNGGILVYKTLLVEDEPKMREGLKQIISWQSYGFLLCGEAENGREGVTLIEQVKPDLVITDVRMPLLSGLDLMMEVSGRIDCQFIIISGYSELDYVLSALKYGAVDYLLKPLNVEQLIVALIRAKDRLDREALLPKALPPELSVNGAVGDVIAYIKEKYQYSITIKEIASKLYMHPVYLGQLFKKTTGQYFNDYVHQIRLDEAQRLLNTTEKKVYVIALEVGYKDNDYFVQQFKKRTGVTPSQYRMNTRGMT</sequence>
<dbReference type="OrthoDB" id="2859525at2"/>
<dbReference type="GO" id="GO:0043565">
    <property type="term" value="F:sequence-specific DNA binding"/>
    <property type="evidence" value="ECO:0007669"/>
    <property type="project" value="InterPro"/>
</dbReference>
<dbReference type="InterPro" id="IPR020449">
    <property type="entry name" value="Tscrpt_reg_AraC-type_HTH"/>
</dbReference>
<dbReference type="AlphaFoldDB" id="A0A433XZ99"/>
<keyword evidence="5" id="KW-0805">Transcription regulation</keyword>
<evidence type="ECO:0000256" key="8">
    <source>
        <dbReference type="PROSITE-ProRule" id="PRU00169"/>
    </source>
</evidence>
<dbReference type="CDD" id="cd17536">
    <property type="entry name" value="REC_YesN-like"/>
    <property type="match status" value="1"/>
</dbReference>
<dbReference type="PROSITE" id="PS00041">
    <property type="entry name" value="HTH_ARAC_FAMILY_1"/>
    <property type="match status" value="1"/>
</dbReference>
<evidence type="ECO:0000256" key="7">
    <source>
        <dbReference type="ARBA" id="ARBA00023163"/>
    </source>
</evidence>
<dbReference type="SUPFAM" id="SSF46689">
    <property type="entry name" value="Homeodomain-like"/>
    <property type="match status" value="2"/>
</dbReference>
<dbReference type="Pfam" id="PF12833">
    <property type="entry name" value="HTH_18"/>
    <property type="match status" value="1"/>
</dbReference>
<evidence type="ECO:0000256" key="2">
    <source>
        <dbReference type="ARBA" id="ARBA00022490"/>
    </source>
</evidence>
<dbReference type="Pfam" id="PF00072">
    <property type="entry name" value="Response_reg"/>
    <property type="match status" value="1"/>
</dbReference>
<evidence type="ECO:0000313" key="11">
    <source>
        <dbReference type="EMBL" id="RUT40483.1"/>
    </source>
</evidence>
<feature type="domain" description="HTH araC/xylS-type" evidence="9">
    <location>
        <begin position="154"/>
        <end position="252"/>
    </location>
</feature>
<reference evidence="11 12" key="1">
    <citation type="submission" date="2018-12" db="EMBL/GenBank/DDBJ databases">
        <authorList>
            <person name="Sun L."/>
            <person name="Chen Z."/>
        </authorList>
    </citation>
    <scope>NUCLEOTIDE SEQUENCE [LARGE SCALE GENOMIC DNA]</scope>
    <source>
        <strain evidence="11 12">DSM 15890</strain>
    </source>
</reference>
<accession>A0A433XZ99</accession>
<dbReference type="PRINTS" id="PR00032">
    <property type="entry name" value="HTHARAC"/>
</dbReference>
<keyword evidence="7" id="KW-0804">Transcription</keyword>
<dbReference type="InterPro" id="IPR011006">
    <property type="entry name" value="CheY-like_superfamily"/>
</dbReference>
<keyword evidence="2" id="KW-0963">Cytoplasm</keyword>